<dbReference type="Gene3D" id="3.10.450.50">
    <property type="match status" value="1"/>
</dbReference>
<dbReference type="AlphaFoldDB" id="A0A9X7B1U4"/>
<dbReference type="Proteomes" id="UP000225910">
    <property type="component" value="Unassembled WGS sequence"/>
</dbReference>
<sequence>MKFIPRTIILLLIVPFLLFGCNKSKPLSPTQTIIKFDQTVKAGKVKKSKQYIDSETLKALESGKAWWIGTYAGFIEDYNKRYKKVSPLEKTEKIKGETATVEVEITRADDSKEKKTYNFVKEHNQWKITMNQ</sequence>
<proteinExistence type="predicted"/>
<evidence type="ECO:0000313" key="1">
    <source>
        <dbReference type="EMBL" id="PFT96468.1"/>
    </source>
</evidence>
<protein>
    <submittedName>
        <fullName evidence="1">DUF4878 domain-containing protein</fullName>
    </submittedName>
</protein>
<accession>A0A9X7B1U4</accession>
<dbReference type="PROSITE" id="PS51257">
    <property type="entry name" value="PROKAR_LIPOPROTEIN"/>
    <property type="match status" value="1"/>
</dbReference>
<gene>
    <name evidence="1" type="ORF">COK81_08975</name>
</gene>
<dbReference type="RefSeq" id="WP_006921653.1">
    <property type="nucleotide sequence ID" value="NZ_JAUKEV010000074.1"/>
</dbReference>
<organism evidence="1 2">
    <name type="scientific">Bacillus thuringiensis</name>
    <dbReference type="NCBI Taxonomy" id="1428"/>
    <lineage>
        <taxon>Bacteria</taxon>
        <taxon>Bacillati</taxon>
        <taxon>Bacillota</taxon>
        <taxon>Bacilli</taxon>
        <taxon>Bacillales</taxon>
        <taxon>Bacillaceae</taxon>
        <taxon>Bacillus</taxon>
        <taxon>Bacillus cereus group</taxon>
    </lineage>
</organism>
<reference evidence="1 2" key="1">
    <citation type="submission" date="2017-09" db="EMBL/GenBank/DDBJ databases">
        <title>Large-scale bioinformatics analysis of Bacillus genomes uncovers conserved roles of natural products in bacterial physiology.</title>
        <authorList>
            <consortium name="Agbiome Team Llc"/>
            <person name="Bleich R.M."/>
            <person name="Grubbs K.J."/>
            <person name="Santa Maria K.C."/>
            <person name="Allen S.E."/>
            <person name="Farag S."/>
            <person name="Shank E.A."/>
            <person name="Bowers A."/>
        </authorList>
    </citation>
    <scope>NUCLEOTIDE SEQUENCE [LARGE SCALE GENOMIC DNA]</scope>
    <source>
        <strain evidence="1 2">AFS064137</strain>
    </source>
</reference>
<evidence type="ECO:0000313" key="2">
    <source>
        <dbReference type="Proteomes" id="UP000225910"/>
    </source>
</evidence>
<name>A0A9X7B1U4_BACTU</name>
<dbReference type="EMBL" id="NVCU01000056">
    <property type="protein sequence ID" value="PFT96468.1"/>
    <property type="molecule type" value="Genomic_DNA"/>
</dbReference>
<comment type="caution">
    <text evidence="1">The sequence shown here is derived from an EMBL/GenBank/DDBJ whole genome shotgun (WGS) entry which is preliminary data.</text>
</comment>